<evidence type="ECO:0000256" key="1">
    <source>
        <dbReference type="SAM" id="SignalP"/>
    </source>
</evidence>
<organism evidence="2 3">
    <name type="scientific">Prorocentrum cordatum</name>
    <dbReference type="NCBI Taxonomy" id="2364126"/>
    <lineage>
        <taxon>Eukaryota</taxon>
        <taxon>Sar</taxon>
        <taxon>Alveolata</taxon>
        <taxon>Dinophyceae</taxon>
        <taxon>Prorocentrales</taxon>
        <taxon>Prorocentraceae</taxon>
        <taxon>Prorocentrum</taxon>
    </lineage>
</organism>
<keyword evidence="3" id="KW-1185">Reference proteome</keyword>
<comment type="caution">
    <text evidence="2">The sequence shown here is derived from an EMBL/GenBank/DDBJ whole genome shotgun (WGS) entry which is preliminary data.</text>
</comment>
<dbReference type="CDD" id="cd22997">
    <property type="entry name" value="GT_LH"/>
    <property type="match status" value="1"/>
</dbReference>
<evidence type="ECO:0000313" key="2">
    <source>
        <dbReference type="EMBL" id="CAK0811887.1"/>
    </source>
</evidence>
<proteinExistence type="predicted"/>
<dbReference type="Proteomes" id="UP001189429">
    <property type="component" value="Unassembled WGS sequence"/>
</dbReference>
<feature type="chain" id="PRO_5046296881" evidence="1">
    <location>
        <begin position="26"/>
        <end position="360"/>
    </location>
</feature>
<sequence length="360" mass="39295">MPVRTGKRLGCCALAAAVASTGCSALGTWRTSPMHESVAQQDATDLFAHGLVTPDDWQEEIPVITVETRTDETSYPVPGVPGARFTNLGAGQEWHGLFTKPKLFKEWLDKHPDPKKIIVFADSADVLFGGCSKEQLMDNYRATVAKSGGVPVVMGAELGLDPPPSGAYTDIHTQFADRRKKVQEIMALEDASYGDAAICEIKRSDPKRCYVPSQQQVKEGHWPCAGPCSWPPALTFLNSGFIMGPVWAMREVAAGMIEHEELPMDAPFRNNWHDQGAATLYMAANPNKLTLDYTGSIVLNMHQMKLNESLEIMGGLFINKVTGVPQCFIHANGPALFKLNRSLIAYASLPPGGSMRLHGW</sequence>
<gene>
    <name evidence="2" type="ORF">PCOR1329_LOCUS16348</name>
</gene>
<name>A0ABN9R2C8_9DINO</name>
<accession>A0ABN9R2C8</accession>
<dbReference type="EMBL" id="CAUYUJ010005002">
    <property type="protein sequence ID" value="CAK0811887.1"/>
    <property type="molecule type" value="Genomic_DNA"/>
</dbReference>
<evidence type="ECO:0000313" key="3">
    <source>
        <dbReference type="Proteomes" id="UP001189429"/>
    </source>
</evidence>
<keyword evidence="1" id="KW-0732">Signal</keyword>
<reference evidence="2" key="1">
    <citation type="submission" date="2023-10" db="EMBL/GenBank/DDBJ databases">
        <authorList>
            <person name="Chen Y."/>
            <person name="Shah S."/>
            <person name="Dougan E. K."/>
            <person name="Thang M."/>
            <person name="Chan C."/>
        </authorList>
    </citation>
    <scope>NUCLEOTIDE SEQUENCE [LARGE SCALE GENOMIC DNA]</scope>
</reference>
<dbReference type="PROSITE" id="PS51257">
    <property type="entry name" value="PROKAR_LIPOPROTEIN"/>
    <property type="match status" value="1"/>
</dbReference>
<protein>
    <submittedName>
        <fullName evidence="2">Uncharacterized protein</fullName>
    </submittedName>
</protein>
<feature type="signal peptide" evidence="1">
    <location>
        <begin position="1"/>
        <end position="25"/>
    </location>
</feature>